<dbReference type="KEGG" id="ade:Adeh_3513"/>
<gene>
    <name evidence="8" type="ordered locus">Adeh_3513</name>
</gene>
<dbReference type="PRINTS" id="PR00260">
    <property type="entry name" value="CHEMTRNSDUCR"/>
</dbReference>
<dbReference type="InterPro" id="IPR051310">
    <property type="entry name" value="MCP_chemotaxis"/>
</dbReference>
<dbReference type="Pfam" id="PF00672">
    <property type="entry name" value="HAMP"/>
    <property type="match status" value="1"/>
</dbReference>
<comment type="similarity">
    <text evidence="3">Belongs to the methyl-accepting chemotaxis (MCP) protein family.</text>
</comment>
<evidence type="ECO:0000256" key="1">
    <source>
        <dbReference type="ARBA" id="ARBA00004370"/>
    </source>
</evidence>
<dbReference type="eggNOG" id="COG0840">
    <property type="taxonomic scope" value="Bacteria"/>
</dbReference>
<dbReference type="PANTHER" id="PTHR43531">
    <property type="entry name" value="PROTEIN ICFG"/>
    <property type="match status" value="1"/>
</dbReference>
<dbReference type="Pfam" id="PF00015">
    <property type="entry name" value="MCPsignal"/>
    <property type="match status" value="1"/>
</dbReference>
<dbReference type="RefSeq" id="WP_011422561.1">
    <property type="nucleotide sequence ID" value="NC_007760.1"/>
</dbReference>
<comment type="subcellular location">
    <subcellularLocation>
        <location evidence="1">Membrane</location>
    </subcellularLocation>
</comment>
<name>Q2IFB9_ANADE</name>
<evidence type="ECO:0000259" key="7">
    <source>
        <dbReference type="PROSITE" id="PS50885"/>
    </source>
</evidence>
<feature type="transmembrane region" description="Helical" evidence="5">
    <location>
        <begin position="12"/>
        <end position="30"/>
    </location>
</feature>
<evidence type="ECO:0000256" key="2">
    <source>
        <dbReference type="ARBA" id="ARBA00022500"/>
    </source>
</evidence>
<dbReference type="SMART" id="SM00304">
    <property type="entry name" value="HAMP"/>
    <property type="match status" value="1"/>
</dbReference>
<dbReference type="HOGENOM" id="CLU_000445_107_16_7"/>
<keyword evidence="2" id="KW-0145">Chemotaxis</keyword>
<dbReference type="GO" id="GO:0006935">
    <property type="term" value="P:chemotaxis"/>
    <property type="evidence" value="ECO:0007669"/>
    <property type="project" value="UniProtKB-KW"/>
</dbReference>
<proteinExistence type="inferred from homology"/>
<feature type="domain" description="HAMP" evidence="7">
    <location>
        <begin position="214"/>
        <end position="266"/>
    </location>
</feature>
<organism evidence="8 9">
    <name type="scientific">Anaeromyxobacter dehalogenans (strain 2CP-C)</name>
    <dbReference type="NCBI Taxonomy" id="290397"/>
    <lineage>
        <taxon>Bacteria</taxon>
        <taxon>Pseudomonadati</taxon>
        <taxon>Myxococcota</taxon>
        <taxon>Myxococcia</taxon>
        <taxon>Myxococcales</taxon>
        <taxon>Cystobacterineae</taxon>
        <taxon>Anaeromyxobacteraceae</taxon>
        <taxon>Anaeromyxobacter</taxon>
    </lineage>
</organism>
<dbReference type="EMBL" id="CP000251">
    <property type="protein sequence ID" value="ABC83279.1"/>
    <property type="molecule type" value="Genomic_DNA"/>
</dbReference>
<dbReference type="PROSITE" id="PS50885">
    <property type="entry name" value="HAMP"/>
    <property type="match status" value="1"/>
</dbReference>
<dbReference type="InterPro" id="IPR004090">
    <property type="entry name" value="Chemotax_Me-accpt_rcpt"/>
</dbReference>
<dbReference type="InterPro" id="IPR003660">
    <property type="entry name" value="HAMP_dom"/>
</dbReference>
<dbReference type="GO" id="GO:0005886">
    <property type="term" value="C:plasma membrane"/>
    <property type="evidence" value="ECO:0007669"/>
    <property type="project" value="TreeGrafter"/>
</dbReference>
<dbReference type="FunFam" id="1.10.287.950:FF:000001">
    <property type="entry name" value="Methyl-accepting chemotaxis sensory transducer"/>
    <property type="match status" value="1"/>
</dbReference>
<dbReference type="SMART" id="SM00283">
    <property type="entry name" value="MA"/>
    <property type="match status" value="1"/>
</dbReference>
<keyword evidence="5" id="KW-0472">Membrane</keyword>
<dbReference type="GO" id="GO:0004888">
    <property type="term" value="F:transmembrane signaling receptor activity"/>
    <property type="evidence" value="ECO:0007669"/>
    <property type="project" value="InterPro"/>
</dbReference>
<dbReference type="PANTHER" id="PTHR43531:SF11">
    <property type="entry name" value="METHYL-ACCEPTING CHEMOTAXIS PROTEIN 3"/>
    <property type="match status" value="1"/>
</dbReference>
<dbReference type="InterPro" id="IPR004089">
    <property type="entry name" value="MCPsignal_dom"/>
</dbReference>
<accession>Q2IFB9</accession>
<evidence type="ECO:0000256" key="4">
    <source>
        <dbReference type="PROSITE-ProRule" id="PRU00284"/>
    </source>
</evidence>
<evidence type="ECO:0000313" key="9">
    <source>
        <dbReference type="Proteomes" id="UP000001935"/>
    </source>
</evidence>
<feature type="domain" description="Methyl-accepting transducer" evidence="6">
    <location>
        <begin position="271"/>
        <end position="486"/>
    </location>
</feature>
<dbReference type="AlphaFoldDB" id="Q2IFB9"/>
<dbReference type="Proteomes" id="UP000001935">
    <property type="component" value="Chromosome"/>
</dbReference>
<evidence type="ECO:0000313" key="8">
    <source>
        <dbReference type="EMBL" id="ABC83279.1"/>
    </source>
</evidence>
<evidence type="ECO:0000256" key="5">
    <source>
        <dbReference type="SAM" id="Phobius"/>
    </source>
</evidence>
<keyword evidence="4" id="KW-0807">Transducer</keyword>
<evidence type="ECO:0000259" key="6">
    <source>
        <dbReference type="PROSITE" id="PS50111"/>
    </source>
</evidence>
<protein>
    <submittedName>
        <fullName evidence="8">Methyl-accepting chemotaxis sensory transducer</fullName>
    </submittedName>
</protein>
<sequence>MRKSFGIGERLGGVFAVLIAILGIVAWVGVQRLSSQKDAIDAVAGPRWEETEQGVKGLEQIGRETALVSAVFLASDVESARGAVPAADAADRDADALVDALSQRVRSLRCAPGIEAMGQVAAARRAFAAAFERAHGLVEDGRMEEARTLARAEVLPRLDDVHRAWAAFFAHEGVHVRTAAAGVEADFVSARTVTLALGLFAVLLAAALAVGITRSITVPLRGVIGAATRIAGGDLRDPVQVTSGDEIGALQRAMRGMGEKLAEVIGEVRGGAEALTAASAQVASTSQSLSQGTGEQAASAEEATASLEEMGASIAQSAENARQTGQMASLGARNTDVGGKAVAESVAAMRSIAAQISIVEEISYQTNLLALNAAIEAARAGEHGRGFAVVAAEVRKLAERAQHAAKEIGEVAGSSVQVAERSGELIAELVPAVQRTADLVQEVAAASQQQAVGVAQVSKAMATVDQVTQRNASAAEELSGTAEELASQAEALLQLVAFFQVRDAGPRAR</sequence>
<reference evidence="8" key="1">
    <citation type="submission" date="2006-01" db="EMBL/GenBank/DDBJ databases">
        <title>Complete sequence of Anaeromyxobacter dehalogenans 2CP-C.</title>
        <authorList>
            <consortium name="US DOE Joint Genome Institute"/>
            <person name="Copeland A."/>
            <person name="Lucas S."/>
            <person name="Lapidus A."/>
            <person name="Barry K."/>
            <person name="Detter J.C."/>
            <person name="Glavina T."/>
            <person name="Hammon N."/>
            <person name="Israni S."/>
            <person name="Pitluck S."/>
            <person name="Brettin T."/>
            <person name="Bruce D."/>
            <person name="Han C."/>
            <person name="Tapia R."/>
            <person name="Gilna P."/>
            <person name="Kiss H."/>
            <person name="Schmutz J."/>
            <person name="Larimer F."/>
            <person name="Land M."/>
            <person name="Kyrpides N."/>
            <person name="Anderson I."/>
            <person name="Sanford R.A."/>
            <person name="Ritalahti K.M."/>
            <person name="Thomas H.S."/>
            <person name="Kirby J.R."/>
            <person name="Zhulin I.B."/>
            <person name="Loeffler F.E."/>
            <person name="Richardson P."/>
        </authorList>
    </citation>
    <scope>NUCLEOTIDE SEQUENCE</scope>
    <source>
        <strain evidence="8">2CP-C</strain>
    </source>
</reference>
<dbReference type="GO" id="GO:0007165">
    <property type="term" value="P:signal transduction"/>
    <property type="evidence" value="ECO:0007669"/>
    <property type="project" value="UniProtKB-KW"/>
</dbReference>
<evidence type="ECO:0000256" key="3">
    <source>
        <dbReference type="ARBA" id="ARBA00029447"/>
    </source>
</evidence>
<dbReference type="PROSITE" id="PS50111">
    <property type="entry name" value="CHEMOTAXIS_TRANSDUC_2"/>
    <property type="match status" value="1"/>
</dbReference>
<dbReference type="OrthoDB" id="9763018at2"/>
<dbReference type="Gene3D" id="1.10.287.950">
    <property type="entry name" value="Methyl-accepting chemotaxis protein"/>
    <property type="match status" value="1"/>
</dbReference>
<dbReference type="CDD" id="cd06225">
    <property type="entry name" value="HAMP"/>
    <property type="match status" value="1"/>
</dbReference>
<keyword evidence="5" id="KW-1133">Transmembrane helix</keyword>
<dbReference type="STRING" id="290397.Adeh_3513"/>
<keyword evidence="5" id="KW-0812">Transmembrane</keyword>
<dbReference type="SUPFAM" id="SSF58104">
    <property type="entry name" value="Methyl-accepting chemotaxis protein (MCP) signaling domain"/>
    <property type="match status" value="1"/>
</dbReference>
<feature type="transmembrane region" description="Helical" evidence="5">
    <location>
        <begin position="193"/>
        <end position="212"/>
    </location>
</feature>